<feature type="compositionally biased region" description="Low complexity" evidence="1">
    <location>
        <begin position="1"/>
        <end position="23"/>
    </location>
</feature>
<organism evidence="2">
    <name type="scientific">Micromonospora chalcea</name>
    <dbReference type="NCBI Taxonomy" id="1874"/>
    <lineage>
        <taxon>Bacteria</taxon>
        <taxon>Bacillati</taxon>
        <taxon>Actinomycetota</taxon>
        <taxon>Actinomycetes</taxon>
        <taxon>Micromonosporales</taxon>
        <taxon>Micromonosporaceae</taxon>
        <taxon>Micromonospora</taxon>
    </lineage>
</organism>
<feature type="compositionally biased region" description="Polar residues" evidence="1">
    <location>
        <begin position="31"/>
        <end position="43"/>
    </location>
</feature>
<dbReference type="AlphaFoldDB" id="B5L6I7"/>
<proteinExistence type="predicted"/>
<reference evidence="2" key="1">
    <citation type="journal article" date="2008" name="J. Bacteriol.">
        <title>Cloning and characterization of the tetrocarcin A gene cluster from Micromonospora chalcea NRRL 11289 reveals a highly conserved strategy for tetronate biosynthesis in spirotetronate antibiotics.</title>
        <authorList>
            <person name="Fang J."/>
            <person name="Zhang Y."/>
            <person name="Huang L."/>
            <person name="Jia X."/>
            <person name="Zhang Q."/>
            <person name="Zhang X."/>
            <person name="Tang G."/>
            <person name="Liu W."/>
        </authorList>
    </citation>
    <scope>NUCLEOTIDE SEQUENCE</scope>
    <source>
        <strain evidence="2">KY11091</strain>
    </source>
</reference>
<dbReference type="EMBL" id="EU443633">
    <property type="protein sequence ID" value="ACB37719.1"/>
    <property type="molecule type" value="Genomic_DNA"/>
</dbReference>
<name>B5L6I7_MICCH</name>
<sequence>MSTSRPVAPTTAAIAPNAPTGATHMIIARTLKTSRCSSPTARRTGSPRPPRPCTAKPTRRATSSVWSTSPSVSAETSVVGMIPSRNSVVPPLSPAAAAWPAPAVCAPRSRPAPGWIRLPTTSPMASATVDISRN</sequence>
<evidence type="ECO:0000313" key="2">
    <source>
        <dbReference type="EMBL" id="ACB37719.1"/>
    </source>
</evidence>
<feature type="compositionally biased region" description="Low complexity" evidence="1">
    <location>
        <begin position="62"/>
        <end position="72"/>
    </location>
</feature>
<feature type="region of interest" description="Disordered" evidence="1">
    <location>
        <begin position="1"/>
        <end position="72"/>
    </location>
</feature>
<accession>B5L6I7</accession>
<evidence type="ECO:0000256" key="1">
    <source>
        <dbReference type="SAM" id="MobiDB-lite"/>
    </source>
</evidence>
<protein>
    <submittedName>
        <fullName evidence="2">Uncharacterized protein</fullName>
    </submittedName>
</protein>